<name>A0A090DPA0_MESPL</name>
<evidence type="ECO:0000313" key="1">
    <source>
        <dbReference type="EMBL" id="CDX16101.1"/>
    </source>
</evidence>
<dbReference type="EMBL" id="CCMZ01000013">
    <property type="protein sequence ID" value="CDX16101.1"/>
    <property type="molecule type" value="Genomic_DNA"/>
</dbReference>
<protein>
    <submittedName>
        <fullName evidence="1">Uncharacterized protein</fullName>
    </submittedName>
</protein>
<sequence>MRAVSRIGAPASVLMLMAFPSIEAAALRAFHRFMETANRSILLFLRNSGRKNRSHFSWDCSSKPARSIKSQDNTVALPAITAISRLHAYGLFAGRC</sequence>
<evidence type="ECO:0000313" key="2">
    <source>
        <dbReference type="Proteomes" id="UP000045285"/>
    </source>
</evidence>
<reference evidence="2" key="1">
    <citation type="submission" date="2014-08" db="EMBL/GenBank/DDBJ databases">
        <authorList>
            <person name="Moulin L."/>
        </authorList>
    </citation>
    <scope>NUCLEOTIDE SEQUENCE [LARGE SCALE GENOMIC DNA]</scope>
</reference>
<gene>
    <name evidence="1" type="ORF">MPL3356_200054</name>
</gene>
<proteinExistence type="predicted"/>
<organism evidence="1 2">
    <name type="scientific">Mesorhizobium plurifarium</name>
    <dbReference type="NCBI Taxonomy" id="69974"/>
    <lineage>
        <taxon>Bacteria</taxon>
        <taxon>Pseudomonadati</taxon>
        <taxon>Pseudomonadota</taxon>
        <taxon>Alphaproteobacteria</taxon>
        <taxon>Hyphomicrobiales</taxon>
        <taxon>Phyllobacteriaceae</taxon>
        <taxon>Mesorhizobium</taxon>
    </lineage>
</organism>
<dbReference type="Proteomes" id="UP000045285">
    <property type="component" value="Unassembled WGS sequence"/>
</dbReference>
<dbReference type="AlphaFoldDB" id="A0A090DPA0"/>
<accession>A0A090DPA0</accession>
<keyword evidence="2" id="KW-1185">Reference proteome</keyword>